<dbReference type="RefSeq" id="WP_163902723.1">
    <property type="nucleotide sequence ID" value="NZ_CP048427.1"/>
</dbReference>
<gene>
    <name evidence="5" type="primary">phnF</name>
    <name evidence="5" type="ORF">G6N76_15175</name>
</gene>
<dbReference type="SMART" id="SM00345">
    <property type="entry name" value="HTH_GNTR"/>
    <property type="match status" value="1"/>
</dbReference>
<dbReference type="NCBIfam" id="TIGR02325">
    <property type="entry name" value="C_P_lyase_phnF"/>
    <property type="match status" value="1"/>
</dbReference>
<comment type="caution">
    <text evidence="5">The sequence shown here is derived from an EMBL/GenBank/DDBJ whole genome shotgun (WGS) entry which is preliminary data.</text>
</comment>
<reference evidence="5 6" key="1">
    <citation type="submission" date="2020-02" db="EMBL/GenBank/DDBJ databases">
        <title>Genome sequence of the type strain CCBAU10050 of Rhizobium daejeonense.</title>
        <authorList>
            <person name="Gao J."/>
            <person name="Sun J."/>
        </authorList>
    </citation>
    <scope>NUCLEOTIDE SEQUENCE [LARGE SCALE GENOMIC DNA]</scope>
    <source>
        <strain evidence="5 6">CCBAU10050</strain>
    </source>
</reference>
<feature type="domain" description="HTH gntR-type" evidence="4">
    <location>
        <begin position="13"/>
        <end position="81"/>
    </location>
</feature>
<dbReference type="GO" id="GO:0045892">
    <property type="term" value="P:negative regulation of DNA-templated transcription"/>
    <property type="evidence" value="ECO:0007669"/>
    <property type="project" value="TreeGrafter"/>
</dbReference>
<evidence type="ECO:0000256" key="3">
    <source>
        <dbReference type="ARBA" id="ARBA00023163"/>
    </source>
</evidence>
<dbReference type="AlphaFoldDB" id="A0A6M1S729"/>
<protein>
    <submittedName>
        <fullName evidence="5">Phosphonate metabolism transcriptional regulator PhnF</fullName>
    </submittedName>
</protein>
<dbReference type="GO" id="GO:0003700">
    <property type="term" value="F:DNA-binding transcription factor activity"/>
    <property type="evidence" value="ECO:0007669"/>
    <property type="project" value="InterPro"/>
</dbReference>
<dbReference type="InterPro" id="IPR036390">
    <property type="entry name" value="WH_DNA-bd_sf"/>
</dbReference>
<dbReference type="InterPro" id="IPR000524">
    <property type="entry name" value="Tscrpt_reg_HTH_GntR"/>
</dbReference>
<keyword evidence="1" id="KW-0805">Transcription regulation</keyword>
<dbReference type="PANTHER" id="PTHR44846:SF1">
    <property type="entry name" value="MANNOSYL-D-GLYCERATE TRANSPORT_METABOLISM SYSTEM REPRESSOR MNGR-RELATED"/>
    <property type="match status" value="1"/>
</dbReference>
<dbReference type="Gene3D" id="3.40.1410.10">
    <property type="entry name" value="Chorismate lyase-like"/>
    <property type="match status" value="1"/>
</dbReference>
<dbReference type="SUPFAM" id="SSF46785">
    <property type="entry name" value="Winged helix' DNA-binding domain"/>
    <property type="match status" value="1"/>
</dbReference>
<dbReference type="SUPFAM" id="SSF64288">
    <property type="entry name" value="Chorismate lyase-like"/>
    <property type="match status" value="1"/>
</dbReference>
<keyword evidence="2" id="KW-0238">DNA-binding</keyword>
<proteinExistence type="predicted"/>
<dbReference type="InterPro" id="IPR050679">
    <property type="entry name" value="Bact_HTH_transcr_reg"/>
</dbReference>
<dbReference type="InterPro" id="IPR036388">
    <property type="entry name" value="WH-like_DNA-bd_sf"/>
</dbReference>
<evidence type="ECO:0000256" key="1">
    <source>
        <dbReference type="ARBA" id="ARBA00023015"/>
    </source>
</evidence>
<keyword evidence="3" id="KW-0804">Transcription</keyword>
<name>A0A6M1S729_9HYPH</name>
<evidence type="ECO:0000313" key="6">
    <source>
        <dbReference type="Proteomes" id="UP000477849"/>
    </source>
</evidence>
<dbReference type="InterPro" id="IPR012702">
    <property type="entry name" value="CP_lyase_PhnF"/>
</dbReference>
<evidence type="ECO:0000256" key="2">
    <source>
        <dbReference type="ARBA" id="ARBA00023125"/>
    </source>
</evidence>
<dbReference type="Proteomes" id="UP000477849">
    <property type="component" value="Unassembled WGS sequence"/>
</dbReference>
<evidence type="ECO:0000313" key="5">
    <source>
        <dbReference type="EMBL" id="NGO65010.1"/>
    </source>
</evidence>
<keyword evidence="6" id="KW-1185">Reference proteome</keyword>
<dbReference type="InterPro" id="IPR028978">
    <property type="entry name" value="Chorismate_lyase_/UTRA_dom_sf"/>
</dbReference>
<organism evidence="5 6">
    <name type="scientific">Rhizobium daejeonense</name>
    <dbReference type="NCBI Taxonomy" id="240521"/>
    <lineage>
        <taxon>Bacteria</taxon>
        <taxon>Pseudomonadati</taxon>
        <taxon>Pseudomonadota</taxon>
        <taxon>Alphaproteobacteria</taxon>
        <taxon>Hyphomicrobiales</taxon>
        <taxon>Rhizobiaceae</taxon>
        <taxon>Rhizobium/Agrobacterium group</taxon>
        <taxon>Rhizobium</taxon>
    </lineage>
</organism>
<dbReference type="PROSITE" id="PS50949">
    <property type="entry name" value="HTH_GNTR"/>
    <property type="match status" value="1"/>
</dbReference>
<accession>A0A6M1S729</accession>
<dbReference type="EMBL" id="JAAKZH010000004">
    <property type="protein sequence ID" value="NGO65010.1"/>
    <property type="molecule type" value="Genomic_DNA"/>
</dbReference>
<dbReference type="GO" id="GO:0003677">
    <property type="term" value="F:DNA binding"/>
    <property type="evidence" value="ECO:0007669"/>
    <property type="project" value="UniProtKB-KW"/>
</dbReference>
<dbReference type="PANTHER" id="PTHR44846">
    <property type="entry name" value="MANNOSYL-D-GLYCERATE TRANSPORT/METABOLISM SYSTEM REPRESSOR MNGR-RELATED"/>
    <property type="match status" value="1"/>
</dbReference>
<evidence type="ECO:0000259" key="4">
    <source>
        <dbReference type="PROSITE" id="PS50949"/>
    </source>
</evidence>
<dbReference type="SMART" id="SM00866">
    <property type="entry name" value="UTRA"/>
    <property type="match status" value="1"/>
</dbReference>
<sequence length="245" mass="26686">MADMGTVQRQKGVALWRQISDKIRANISAGEYDATGMVPPETVLAEQFGVNRHTIRSALAALGQEGIVRPVQGRGTMVEVKDRFNFPIGLRTRFTQGIGRQARDIEGFLLSSARELATAEVARWLKLGAGTEVIRLEAVRKADGRALSRATTWFPAARFEGIAEIFAKTGSVTKALSEFGVGDYLRDTTEITARHAEPDDVATLELTPGAIVLVTRALNSDLDGQPIQYSITRFPADRVQFTIGA</sequence>
<dbReference type="Pfam" id="PF07702">
    <property type="entry name" value="UTRA"/>
    <property type="match status" value="1"/>
</dbReference>
<dbReference type="PRINTS" id="PR00035">
    <property type="entry name" value="HTHGNTR"/>
</dbReference>
<dbReference type="CDD" id="cd07377">
    <property type="entry name" value="WHTH_GntR"/>
    <property type="match status" value="1"/>
</dbReference>
<dbReference type="Pfam" id="PF00392">
    <property type="entry name" value="GntR"/>
    <property type="match status" value="1"/>
</dbReference>
<dbReference type="Gene3D" id="1.10.10.10">
    <property type="entry name" value="Winged helix-like DNA-binding domain superfamily/Winged helix DNA-binding domain"/>
    <property type="match status" value="1"/>
</dbReference>
<dbReference type="InterPro" id="IPR011663">
    <property type="entry name" value="UTRA"/>
</dbReference>